<protein>
    <submittedName>
        <fullName evidence="2">Uncharacterized protein</fullName>
    </submittedName>
</protein>
<evidence type="ECO:0000256" key="1">
    <source>
        <dbReference type="SAM" id="MobiDB-lite"/>
    </source>
</evidence>
<dbReference type="EMBL" id="DS989825">
    <property type="protein sequence ID" value="EFR01989.1"/>
    <property type="molecule type" value="Genomic_DNA"/>
</dbReference>
<reference evidence="3" key="1">
    <citation type="journal article" date="2012" name="MBio">
        <title>Comparative genome analysis of Trichophyton rubrum and related dermatophytes reveals candidate genes involved in infection.</title>
        <authorList>
            <person name="Martinez D.A."/>
            <person name="Oliver B.G."/>
            <person name="Graeser Y."/>
            <person name="Goldberg J.M."/>
            <person name="Li W."/>
            <person name="Martinez-Rossi N.M."/>
            <person name="Monod M."/>
            <person name="Shelest E."/>
            <person name="Barton R.C."/>
            <person name="Birch E."/>
            <person name="Brakhage A.A."/>
            <person name="Chen Z."/>
            <person name="Gurr S.J."/>
            <person name="Heiman D."/>
            <person name="Heitman J."/>
            <person name="Kosti I."/>
            <person name="Rossi A."/>
            <person name="Saif S."/>
            <person name="Samalova M."/>
            <person name="Saunders C.W."/>
            <person name="Shea T."/>
            <person name="Summerbell R.C."/>
            <person name="Xu J."/>
            <person name="Young S."/>
            <person name="Zeng Q."/>
            <person name="Birren B.W."/>
            <person name="Cuomo C.A."/>
            <person name="White T.C."/>
        </authorList>
    </citation>
    <scope>NUCLEOTIDE SEQUENCE [LARGE SCALE GENOMIC DNA]</scope>
    <source>
        <strain evidence="3">ATCC MYA-4604 / CBS 118893</strain>
    </source>
</reference>
<accession>E4UXZ6</accession>
<dbReference type="Proteomes" id="UP000002669">
    <property type="component" value="Unassembled WGS sequence"/>
</dbReference>
<dbReference type="InParanoid" id="E4UXZ6"/>
<keyword evidence="3" id="KW-1185">Reference proteome</keyword>
<feature type="compositionally biased region" description="Polar residues" evidence="1">
    <location>
        <begin position="71"/>
        <end position="80"/>
    </location>
</feature>
<gene>
    <name evidence="2" type="ORF">MGYG_04992</name>
</gene>
<feature type="compositionally biased region" description="Basic and acidic residues" evidence="1">
    <location>
        <begin position="53"/>
        <end position="70"/>
    </location>
</feature>
<dbReference type="AlphaFoldDB" id="E4UXZ6"/>
<feature type="region of interest" description="Disordered" evidence="1">
    <location>
        <begin position="168"/>
        <end position="221"/>
    </location>
</feature>
<evidence type="ECO:0000313" key="2">
    <source>
        <dbReference type="EMBL" id="EFR01989.1"/>
    </source>
</evidence>
<dbReference type="VEuPathDB" id="FungiDB:MGYG_04992"/>
<dbReference type="RefSeq" id="XP_003172400.1">
    <property type="nucleotide sequence ID" value="XM_003172352.1"/>
</dbReference>
<feature type="region of interest" description="Disordered" evidence="1">
    <location>
        <begin position="53"/>
        <end position="87"/>
    </location>
</feature>
<dbReference type="HOGENOM" id="CLU_1128817_0_0_1"/>
<evidence type="ECO:0000313" key="3">
    <source>
        <dbReference type="Proteomes" id="UP000002669"/>
    </source>
</evidence>
<feature type="compositionally biased region" description="Basic and acidic residues" evidence="1">
    <location>
        <begin position="180"/>
        <end position="198"/>
    </location>
</feature>
<organism evidence="3">
    <name type="scientific">Arthroderma gypseum (strain ATCC MYA-4604 / CBS 118893)</name>
    <name type="common">Microsporum gypseum</name>
    <dbReference type="NCBI Taxonomy" id="535722"/>
    <lineage>
        <taxon>Eukaryota</taxon>
        <taxon>Fungi</taxon>
        <taxon>Dikarya</taxon>
        <taxon>Ascomycota</taxon>
        <taxon>Pezizomycotina</taxon>
        <taxon>Eurotiomycetes</taxon>
        <taxon>Eurotiomycetidae</taxon>
        <taxon>Onygenales</taxon>
        <taxon>Arthrodermataceae</taxon>
        <taxon>Nannizzia</taxon>
    </lineage>
</organism>
<feature type="region of interest" description="Disordered" evidence="1">
    <location>
        <begin position="104"/>
        <end position="134"/>
    </location>
</feature>
<sequence>MSVRQEFVVHRDYHRRRPFGRFTWSALFEDSKDSKELPETASLNVTCTSRTFVQEKRRSKDRHNGRDSETCKSPSSTQNHTLKRGGYTPGIHLLVVTRIRSRPKKVSEYATQGEEERRKEAFDGDQDGAGAGKKKRFSRLVAGNGMISHQTLEDLITAGSKTCWIRQQDKGQNTKHKTQKIKDKTAALRESERERQTEEVGSPYSTSRRNKEGWGRTGQNSPYMPLEQGIVLFFASISGTLRLVRV</sequence>
<dbReference type="GeneID" id="10027669"/>
<proteinExistence type="predicted"/>
<name>E4UXZ6_ARTGP</name>